<dbReference type="AlphaFoldDB" id="A0AAU4K4F8"/>
<evidence type="ECO:0000313" key="2">
    <source>
        <dbReference type="Proteomes" id="UP001432128"/>
    </source>
</evidence>
<accession>A0AAU4K4F8</accession>
<name>A0AAU4K4F8_9NOCA</name>
<dbReference type="Proteomes" id="UP001432128">
    <property type="component" value="Chromosome"/>
</dbReference>
<organism evidence="1 2">
    <name type="scientific">Williamsia herbipolensis</name>
    <dbReference type="NCBI Taxonomy" id="1603258"/>
    <lineage>
        <taxon>Bacteria</taxon>
        <taxon>Bacillati</taxon>
        <taxon>Actinomycetota</taxon>
        <taxon>Actinomycetes</taxon>
        <taxon>Mycobacteriales</taxon>
        <taxon>Nocardiaceae</taxon>
        <taxon>Williamsia</taxon>
    </lineage>
</organism>
<sequence>MTENKASCIKAGDLTAEHLLLMVAHVGNFGGRATHTVGVLTGVFHSKVDTTLYLGLSDTVDVTLEVDSDELVQFDEQTEAVLRGAIYAIEND</sequence>
<dbReference type="EMBL" id="CP108021">
    <property type="protein sequence ID" value="WUM20955.1"/>
    <property type="molecule type" value="Genomic_DNA"/>
</dbReference>
<gene>
    <name evidence="1" type="ORF">OG579_03805</name>
</gene>
<proteinExistence type="predicted"/>
<dbReference type="RefSeq" id="WP_328858147.1">
    <property type="nucleotide sequence ID" value="NZ_CP108021.1"/>
</dbReference>
<reference evidence="1 2" key="1">
    <citation type="submission" date="2022-10" db="EMBL/GenBank/DDBJ databases">
        <title>The complete genomes of actinobacterial strains from the NBC collection.</title>
        <authorList>
            <person name="Joergensen T.S."/>
            <person name="Alvarez Arevalo M."/>
            <person name="Sterndorff E.B."/>
            <person name="Faurdal D."/>
            <person name="Vuksanovic O."/>
            <person name="Mourched A.-S."/>
            <person name="Charusanti P."/>
            <person name="Shaw S."/>
            <person name="Blin K."/>
            <person name="Weber T."/>
        </authorList>
    </citation>
    <scope>NUCLEOTIDE SEQUENCE [LARGE SCALE GENOMIC DNA]</scope>
    <source>
        <strain evidence="1 2">NBC_00319</strain>
    </source>
</reference>
<keyword evidence="2" id="KW-1185">Reference proteome</keyword>
<protein>
    <submittedName>
        <fullName evidence="1">Uncharacterized protein</fullName>
    </submittedName>
</protein>
<evidence type="ECO:0000313" key="1">
    <source>
        <dbReference type="EMBL" id="WUM20955.1"/>
    </source>
</evidence>
<dbReference type="KEGG" id="whr:OG579_03805"/>